<dbReference type="CDD" id="cd04878">
    <property type="entry name" value="ACT_AHAS"/>
    <property type="match status" value="1"/>
</dbReference>
<dbReference type="EMBL" id="CM000143">
    <property type="protein sequence ID" value="EAZ36982.1"/>
    <property type="molecule type" value="Genomic_DNA"/>
</dbReference>
<dbReference type="SUPFAM" id="SSF55021">
    <property type="entry name" value="ACT-like"/>
    <property type="match status" value="4"/>
</dbReference>
<evidence type="ECO:0000256" key="4">
    <source>
        <dbReference type="ARBA" id="ARBA00022605"/>
    </source>
</evidence>
<accession>A3BBP3</accession>
<name>A3BBP3_ORYSJ</name>
<evidence type="ECO:0000256" key="3">
    <source>
        <dbReference type="ARBA" id="ARBA00006341"/>
    </source>
</evidence>
<comment type="pathway">
    <text evidence="1">Amino-acid biosynthesis; L-isoleucine biosynthesis; L-isoleucine from 2-oxobutanoate: step 1/4.</text>
</comment>
<sequence length="358" mass="39488">MGAPLHFDGTLVVSGIIKRHTLSVFVGDESGMINRIAGVFARRGYNIESLAVGLNKDKALFTIVVSGTEKILKQVVEQLNKLVNVIQVDDLSKEPQVERELMLIKLNVEPDKRPEVMGLVDIFRAKVVDLSDHTLTIEVTGDPGKIVAVQRNLSKFGIKEIARTGKIALRREKMGESAPFWRFSAASYPDLEVAMPSKSHVNTAMKTANQNSEESSQSLAVGPAEKEGTSRITTVVPGTDESIAKLVHQLYKLIDVYEVQDLTHLPFAARELMIIKIAVNTTARRAILDIADIFRAKTVDVSDHTVTLQLTGDLDKMVALQRMLEPYGICEVARTGRVALRRESGVDSKYLRGFSLPL</sequence>
<dbReference type="Pfam" id="PF22629">
    <property type="entry name" value="ACT_AHAS_ss"/>
    <property type="match status" value="2"/>
</dbReference>
<evidence type="ECO:0000256" key="1">
    <source>
        <dbReference type="ARBA" id="ARBA00004974"/>
    </source>
</evidence>
<dbReference type="InterPro" id="IPR045865">
    <property type="entry name" value="ACT-like_dom_sf"/>
</dbReference>
<keyword evidence="5" id="KW-0100">Branched-chain amino acid biosynthesis</keyword>
<evidence type="ECO:0000256" key="5">
    <source>
        <dbReference type="ARBA" id="ARBA00023304"/>
    </source>
</evidence>
<comment type="pathway">
    <text evidence="2">Amino-acid biosynthesis; L-valine biosynthesis; L-valine from pyruvate: step 1/4.</text>
</comment>
<feature type="domain" description="ACT" evidence="6">
    <location>
        <begin position="21"/>
        <end position="93"/>
    </location>
</feature>
<dbReference type="UniPathway" id="UPA00049">
    <property type="reaction ID" value="UER00059"/>
</dbReference>
<dbReference type="InterPro" id="IPR004789">
    <property type="entry name" value="Acetalactate_synth_ssu"/>
</dbReference>
<proteinExistence type="inferred from homology"/>
<organism evidence="7">
    <name type="scientific">Oryza sativa subsp. japonica</name>
    <name type="common">Rice</name>
    <dbReference type="NCBI Taxonomy" id="39947"/>
    <lineage>
        <taxon>Eukaryota</taxon>
        <taxon>Viridiplantae</taxon>
        <taxon>Streptophyta</taxon>
        <taxon>Embryophyta</taxon>
        <taxon>Tracheophyta</taxon>
        <taxon>Spermatophyta</taxon>
        <taxon>Magnoliopsida</taxon>
        <taxon>Liliopsida</taxon>
        <taxon>Poales</taxon>
        <taxon>Poaceae</taxon>
        <taxon>BOP clade</taxon>
        <taxon>Oryzoideae</taxon>
        <taxon>Oryzeae</taxon>
        <taxon>Oryzinae</taxon>
        <taxon>Oryza</taxon>
        <taxon>Oryza sativa</taxon>
    </lineage>
</organism>
<reference evidence="7" key="2">
    <citation type="submission" date="2008-12" db="EMBL/GenBank/DDBJ databases">
        <title>Improved gene annotation of the rice (Oryza sativa) genomes.</title>
        <authorList>
            <person name="Wang J."/>
            <person name="Li R."/>
            <person name="Fan W."/>
            <person name="Huang Q."/>
            <person name="Zhang J."/>
            <person name="Zhou Y."/>
            <person name="Hu Y."/>
            <person name="Zi S."/>
            <person name="Li J."/>
            <person name="Ni P."/>
            <person name="Zheng H."/>
            <person name="Zhang Y."/>
            <person name="Zhao M."/>
            <person name="Hao Q."/>
            <person name="McDermott J."/>
            <person name="Samudrala R."/>
            <person name="Kristiansen K."/>
            <person name="Wong G.K.-S."/>
        </authorList>
    </citation>
    <scope>NUCLEOTIDE SEQUENCE</scope>
</reference>
<dbReference type="PANTHER" id="PTHR30239:SF27">
    <property type="entry name" value="OS11G0256050 PROTEIN"/>
    <property type="match status" value="1"/>
</dbReference>
<dbReference type="InterPro" id="IPR039557">
    <property type="entry name" value="AHAS_ACT"/>
</dbReference>
<dbReference type="NCBIfam" id="TIGR00119">
    <property type="entry name" value="acolac_sm"/>
    <property type="match status" value="2"/>
</dbReference>
<comment type="similarity">
    <text evidence="3">Belongs to the acetolactate synthase small subunit family.</text>
</comment>
<dbReference type="UniPathway" id="UPA00047">
    <property type="reaction ID" value="UER00055"/>
</dbReference>
<evidence type="ECO:0000313" key="7">
    <source>
        <dbReference type="EMBL" id="EAZ36982.1"/>
    </source>
</evidence>
<dbReference type="AlphaFoldDB" id="A3BBP3"/>
<dbReference type="InterPro" id="IPR002912">
    <property type="entry name" value="ACT_dom"/>
</dbReference>
<reference evidence="7" key="1">
    <citation type="journal article" date="2005" name="PLoS Biol.">
        <title>The genomes of Oryza sativa: a history of duplications.</title>
        <authorList>
            <person name="Yu J."/>
            <person name="Wang J."/>
            <person name="Lin W."/>
            <person name="Li S."/>
            <person name="Li H."/>
            <person name="Zhou J."/>
            <person name="Ni P."/>
            <person name="Dong W."/>
            <person name="Hu S."/>
            <person name="Zeng C."/>
            <person name="Zhang J."/>
            <person name="Zhang Y."/>
            <person name="Li R."/>
            <person name="Xu Z."/>
            <person name="Li S."/>
            <person name="Li X."/>
            <person name="Zheng H."/>
            <person name="Cong L."/>
            <person name="Lin L."/>
            <person name="Yin J."/>
            <person name="Geng J."/>
            <person name="Li G."/>
            <person name="Shi J."/>
            <person name="Liu J."/>
            <person name="Lv H."/>
            <person name="Li J."/>
            <person name="Wang J."/>
            <person name="Deng Y."/>
            <person name="Ran L."/>
            <person name="Shi X."/>
            <person name="Wang X."/>
            <person name="Wu Q."/>
            <person name="Li C."/>
            <person name="Ren X."/>
            <person name="Wang J."/>
            <person name="Wang X."/>
            <person name="Li D."/>
            <person name="Liu D."/>
            <person name="Zhang X."/>
            <person name="Ji Z."/>
            <person name="Zhao W."/>
            <person name="Sun Y."/>
            <person name="Zhang Z."/>
            <person name="Bao J."/>
            <person name="Han Y."/>
            <person name="Dong L."/>
            <person name="Ji J."/>
            <person name="Chen P."/>
            <person name="Wu S."/>
            <person name="Liu J."/>
            <person name="Xiao Y."/>
            <person name="Bu D."/>
            <person name="Tan J."/>
            <person name="Yang L."/>
            <person name="Ye C."/>
            <person name="Zhang J."/>
            <person name="Xu J."/>
            <person name="Zhou Y."/>
            <person name="Yu Y."/>
            <person name="Zhang B."/>
            <person name="Zhuang S."/>
            <person name="Wei H."/>
            <person name="Liu B."/>
            <person name="Lei M."/>
            <person name="Yu H."/>
            <person name="Li Y."/>
            <person name="Xu H."/>
            <person name="Wei S."/>
            <person name="He X."/>
            <person name="Fang L."/>
            <person name="Zhang Z."/>
            <person name="Zhang Y."/>
            <person name="Huang X."/>
            <person name="Su Z."/>
            <person name="Tong W."/>
            <person name="Li J."/>
            <person name="Tong Z."/>
            <person name="Li S."/>
            <person name="Ye J."/>
            <person name="Wang L."/>
            <person name="Fang L."/>
            <person name="Lei T."/>
            <person name="Chen C."/>
            <person name="Chen H."/>
            <person name="Xu Z."/>
            <person name="Li H."/>
            <person name="Huang H."/>
            <person name="Zhang F."/>
            <person name="Xu H."/>
            <person name="Li N."/>
            <person name="Zhao C."/>
            <person name="Li S."/>
            <person name="Dong L."/>
            <person name="Huang Y."/>
            <person name="Li L."/>
            <person name="Xi Y."/>
            <person name="Qi Q."/>
            <person name="Li W."/>
            <person name="Zhang B."/>
            <person name="Hu W."/>
            <person name="Zhang Y."/>
            <person name="Tian X."/>
            <person name="Jiao Y."/>
            <person name="Liang X."/>
            <person name="Jin J."/>
            <person name="Gao L."/>
            <person name="Zheng W."/>
            <person name="Hao B."/>
            <person name="Liu S."/>
            <person name="Wang W."/>
            <person name="Yuan L."/>
            <person name="Cao M."/>
            <person name="McDermott J."/>
            <person name="Samudrala R."/>
            <person name="Wang J."/>
            <person name="Wong G.K."/>
            <person name="Yang H."/>
        </authorList>
    </citation>
    <scope>NUCLEOTIDE SEQUENCE [LARGE SCALE GENOMIC DNA]</scope>
</reference>
<dbReference type="NCBIfam" id="NF008864">
    <property type="entry name" value="PRK11895.1"/>
    <property type="match status" value="2"/>
</dbReference>
<dbReference type="InterPro" id="IPR054480">
    <property type="entry name" value="AHAS_small-like_ACT"/>
</dbReference>
<dbReference type="PROSITE" id="PS51671">
    <property type="entry name" value="ACT"/>
    <property type="match status" value="1"/>
</dbReference>
<dbReference type="InterPro" id="IPR019455">
    <property type="entry name" value="Acetolactate_synth_ssu_C"/>
</dbReference>
<keyword evidence="4" id="KW-0028">Amino-acid biosynthesis</keyword>
<dbReference type="FunFam" id="3.30.70.1150:FF:000001">
    <property type="entry name" value="Acetolactate synthase small subunit"/>
    <property type="match status" value="2"/>
</dbReference>
<dbReference type="FunFam" id="3.30.70.260:FF:000001">
    <property type="entry name" value="Acetolactate synthase, small subunit"/>
    <property type="match status" value="1"/>
</dbReference>
<evidence type="ECO:0000256" key="2">
    <source>
        <dbReference type="ARBA" id="ARBA00005025"/>
    </source>
</evidence>
<protein>
    <recommendedName>
        <fullName evidence="6">ACT domain-containing protein</fullName>
    </recommendedName>
</protein>
<dbReference type="Proteomes" id="UP000007752">
    <property type="component" value="Chromosome 6"/>
</dbReference>
<dbReference type="GO" id="GO:0005777">
    <property type="term" value="C:peroxisome"/>
    <property type="evidence" value="ECO:0007669"/>
    <property type="project" value="UniProtKB-ARBA"/>
</dbReference>
<dbReference type="Pfam" id="PF10369">
    <property type="entry name" value="ALS_ss_C"/>
    <property type="match status" value="2"/>
</dbReference>
<gene>
    <name evidence="7" type="ORF">OsJ_21322</name>
</gene>
<evidence type="ECO:0000259" key="6">
    <source>
        <dbReference type="PROSITE" id="PS51671"/>
    </source>
</evidence>
<dbReference type="GO" id="GO:0009097">
    <property type="term" value="P:isoleucine biosynthetic process"/>
    <property type="evidence" value="ECO:0007669"/>
    <property type="project" value="UniProtKB-UniPathway"/>
</dbReference>
<dbReference type="GO" id="GO:0009099">
    <property type="term" value="P:L-valine biosynthetic process"/>
    <property type="evidence" value="ECO:0007669"/>
    <property type="project" value="UniProtKB-UniPathway"/>
</dbReference>
<dbReference type="Gene3D" id="3.30.70.1150">
    <property type="entry name" value="ACT-like. Chain A, domain 2"/>
    <property type="match status" value="2"/>
</dbReference>
<dbReference type="GO" id="GO:1990610">
    <property type="term" value="F:acetolactate synthase regulator activity"/>
    <property type="evidence" value="ECO:0007669"/>
    <property type="project" value="InterPro"/>
</dbReference>
<dbReference type="PANTHER" id="PTHR30239">
    <property type="entry name" value="ACETOLACTATE SYNTHASE SMALL SUBUNIT"/>
    <property type="match status" value="1"/>
</dbReference>
<dbReference type="Gene3D" id="3.30.70.260">
    <property type="match status" value="2"/>
</dbReference>
<dbReference type="InterPro" id="IPR027271">
    <property type="entry name" value="Acetolactate_synth/TF_NikR_C"/>
</dbReference>